<dbReference type="InParanoid" id="A0A1C7N4M9"/>
<protein>
    <submittedName>
        <fullName evidence="1">Uncharacterized protein</fullName>
    </submittedName>
</protein>
<evidence type="ECO:0000313" key="2">
    <source>
        <dbReference type="Proteomes" id="UP000093000"/>
    </source>
</evidence>
<reference evidence="1 2" key="1">
    <citation type="submission" date="2016-03" db="EMBL/GenBank/DDBJ databases">
        <title>Choanephora cucurbitarum.</title>
        <authorList>
            <person name="Min B."/>
            <person name="Park H."/>
            <person name="Park J.-H."/>
            <person name="Shin H.-D."/>
            <person name="Choi I.-G."/>
        </authorList>
    </citation>
    <scope>NUCLEOTIDE SEQUENCE [LARGE SCALE GENOMIC DNA]</scope>
    <source>
        <strain evidence="1 2">KUS-F28377</strain>
    </source>
</reference>
<name>A0A1C7N4M9_9FUNG</name>
<dbReference type="EMBL" id="LUGH01000569">
    <property type="protein sequence ID" value="OBZ84011.1"/>
    <property type="molecule type" value="Genomic_DNA"/>
</dbReference>
<proteinExistence type="predicted"/>
<sequence>MSQHPHSAIQIFQFLSSLHDHCPTQETFESVLLSLRTPRFAPVSSITDRWAPVLATETPNLVQNFQSMMASAAKSPDYDSLLIRVAEHHPLIYRVSCFLEDDLQLELFVRCLCLDSTTPVSAVEVQATLKQFLDQLPQDSREYVQAILKEDPHGYYAESFDGFLDLDKVYKIVNDSQLFNQLMAIIQTNTQNQVIWSQTIQEVYELVYNKGIWNQLAPLLQQVYIRSDNTQYTSYEDYVQKNFLDDGGQQYLDEEIDRAQVEHMFGNLTM</sequence>
<dbReference type="OrthoDB" id="2156793at2759"/>
<gene>
    <name evidence="1" type="ORF">A0J61_07937</name>
</gene>
<evidence type="ECO:0000313" key="1">
    <source>
        <dbReference type="EMBL" id="OBZ84011.1"/>
    </source>
</evidence>
<comment type="caution">
    <text evidence="1">The sequence shown here is derived from an EMBL/GenBank/DDBJ whole genome shotgun (WGS) entry which is preliminary data.</text>
</comment>
<keyword evidence="2" id="KW-1185">Reference proteome</keyword>
<dbReference type="AlphaFoldDB" id="A0A1C7N4M9"/>
<accession>A0A1C7N4M9</accession>
<dbReference type="Proteomes" id="UP000093000">
    <property type="component" value="Unassembled WGS sequence"/>
</dbReference>
<organism evidence="1 2">
    <name type="scientific">Choanephora cucurbitarum</name>
    <dbReference type="NCBI Taxonomy" id="101091"/>
    <lineage>
        <taxon>Eukaryota</taxon>
        <taxon>Fungi</taxon>
        <taxon>Fungi incertae sedis</taxon>
        <taxon>Mucoromycota</taxon>
        <taxon>Mucoromycotina</taxon>
        <taxon>Mucoromycetes</taxon>
        <taxon>Mucorales</taxon>
        <taxon>Mucorineae</taxon>
        <taxon>Choanephoraceae</taxon>
        <taxon>Choanephoroideae</taxon>
        <taxon>Choanephora</taxon>
    </lineage>
</organism>